<protein>
    <recommendedName>
        <fullName evidence="6">Maestro heat-like repeat family member 1</fullName>
    </recommendedName>
</protein>
<dbReference type="InterPro" id="IPR016024">
    <property type="entry name" value="ARM-type_fold"/>
</dbReference>
<dbReference type="PANTHER" id="PTHR23120">
    <property type="entry name" value="MAESTRO-RELATED HEAT DOMAIN-CONTAINING"/>
    <property type="match status" value="1"/>
</dbReference>
<accession>A0A672ZYM9</accession>
<name>A0A672ZYM9_9TELE</name>
<dbReference type="InParanoid" id="A0A672ZYM9"/>
<dbReference type="Pfam" id="PF23210">
    <property type="entry name" value="HEAT_Maestro_2"/>
    <property type="match status" value="1"/>
</dbReference>
<dbReference type="GO" id="GO:0005737">
    <property type="term" value="C:cytoplasm"/>
    <property type="evidence" value="ECO:0007669"/>
    <property type="project" value="TreeGrafter"/>
</dbReference>
<sequence length="300" mass="33418">VQEQVCKSMLTLGKRQPERVLAMCQEYLLKHPKLVVGHRVVVLQTMELIVGCRIEDVGSERIKSIICLASDEMTRSKVDIVPDWQQASSNILVAVGNKHINDIMEEILSKFQPGVLPHFYVVQTLAQLSDYGMVPFLNAILGTMLPMLNMGFNVPLCVLTSSVSVVLCLPALAHFSDSILEYLANLDKAPDPTVRKDTFASEIGLKGTTLRLMVAEALGSMCHLMGSEKLEEQIQRLIPAILSLYKKHSNEYYIISKSLCQVLDASVSMSSRVLETQVDGLMFALHQQVPVHHQDPNRHI</sequence>
<dbReference type="Proteomes" id="UP000472271">
    <property type="component" value="Chromosome 16"/>
</dbReference>
<keyword evidence="5" id="KW-1185">Reference proteome</keyword>
<dbReference type="InterPro" id="IPR045206">
    <property type="entry name" value="Maestro_heat-like_prot"/>
</dbReference>
<evidence type="ECO:0008006" key="6">
    <source>
        <dbReference type="Google" id="ProtNLM"/>
    </source>
</evidence>
<dbReference type="AlphaFoldDB" id="A0A672ZYM9"/>
<dbReference type="Ensembl" id="ENSSORT00005022243.1">
    <property type="protein sequence ID" value="ENSSORP00005021597.1"/>
    <property type="gene ID" value="ENSSORG00005010572.1"/>
</dbReference>
<dbReference type="PANTHER" id="PTHR23120:SF0">
    <property type="entry name" value="MAESTRO HEAT-LIKE REPEAT FAMILY MEMBER 1"/>
    <property type="match status" value="1"/>
</dbReference>
<keyword evidence="1" id="KW-0677">Repeat</keyword>
<reference evidence="4" key="2">
    <citation type="submission" date="2025-08" db="UniProtKB">
        <authorList>
            <consortium name="Ensembl"/>
        </authorList>
    </citation>
    <scope>IDENTIFICATION</scope>
</reference>
<dbReference type="SUPFAM" id="SSF48371">
    <property type="entry name" value="ARM repeat"/>
    <property type="match status" value="1"/>
</dbReference>
<dbReference type="InterPro" id="IPR055408">
    <property type="entry name" value="HEAT_MROH2B-like"/>
</dbReference>
<dbReference type="Pfam" id="PF23221">
    <property type="entry name" value="HEAT_MROH2B_1st"/>
    <property type="match status" value="1"/>
</dbReference>
<evidence type="ECO:0000259" key="3">
    <source>
        <dbReference type="Pfam" id="PF23221"/>
    </source>
</evidence>
<evidence type="ECO:0000259" key="2">
    <source>
        <dbReference type="Pfam" id="PF23210"/>
    </source>
</evidence>
<evidence type="ECO:0000313" key="4">
    <source>
        <dbReference type="Ensembl" id="ENSSORP00005021597.1"/>
    </source>
</evidence>
<proteinExistence type="predicted"/>
<organism evidence="4 5">
    <name type="scientific">Sphaeramia orbicularis</name>
    <name type="common">orbiculate cardinalfish</name>
    <dbReference type="NCBI Taxonomy" id="375764"/>
    <lineage>
        <taxon>Eukaryota</taxon>
        <taxon>Metazoa</taxon>
        <taxon>Chordata</taxon>
        <taxon>Craniata</taxon>
        <taxon>Vertebrata</taxon>
        <taxon>Euteleostomi</taxon>
        <taxon>Actinopterygii</taxon>
        <taxon>Neopterygii</taxon>
        <taxon>Teleostei</taxon>
        <taxon>Neoteleostei</taxon>
        <taxon>Acanthomorphata</taxon>
        <taxon>Gobiaria</taxon>
        <taxon>Kurtiformes</taxon>
        <taxon>Apogonoidei</taxon>
        <taxon>Apogonidae</taxon>
        <taxon>Apogoninae</taxon>
        <taxon>Sphaeramia</taxon>
    </lineage>
</organism>
<reference evidence="4" key="3">
    <citation type="submission" date="2025-09" db="UniProtKB">
        <authorList>
            <consortium name="Ensembl"/>
        </authorList>
    </citation>
    <scope>IDENTIFICATION</scope>
</reference>
<feature type="domain" description="MROH2B-like HEAT-repeats" evidence="2">
    <location>
        <begin position="225"/>
        <end position="292"/>
    </location>
</feature>
<reference evidence="4" key="1">
    <citation type="submission" date="2019-06" db="EMBL/GenBank/DDBJ databases">
        <authorList>
            <consortium name="Wellcome Sanger Institute Data Sharing"/>
        </authorList>
    </citation>
    <scope>NUCLEOTIDE SEQUENCE [LARGE SCALE GENOMIC DNA]</scope>
</reference>
<feature type="domain" description="MROH2B-like N-terminal HEAT-repeats" evidence="3">
    <location>
        <begin position="10"/>
        <end position="204"/>
    </location>
</feature>
<evidence type="ECO:0000256" key="1">
    <source>
        <dbReference type="ARBA" id="ARBA00022737"/>
    </source>
</evidence>
<dbReference type="InterPro" id="IPR056282">
    <property type="entry name" value="MROH2B-like_N_HEAT"/>
</dbReference>
<evidence type="ECO:0000313" key="5">
    <source>
        <dbReference type="Proteomes" id="UP000472271"/>
    </source>
</evidence>